<dbReference type="FunFam" id="4.10.280.10:FF:000009">
    <property type="entry name" value="Transcription factor HES-1"/>
    <property type="match status" value="1"/>
</dbReference>
<keyword evidence="3" id="KW-0238">DNA-binding</keyword>
<feature type="compositionally biased region" description="Basic and acidic residues" evidence="6">
    <location>
        <begin position="402"/>
        <end position="430"/>
    </location>
</feature>
<evidence type="ECO:0000259" key="8">
    <source>
        <dbReference type="PROSITE" id="PS51054"/>
    </source>
</evidence>
<dbReference type="InterPro" id="IPR003650">
    <property type="entry name" value="Orange_dom"/>
</dbReference>
<dbReference type="InterPro" id="IPR050370">
    <property type="entry name" value="HES_HEY"/>
</dbReference>
<evidence type="ECO:0000256" key="6">
    <source>
        <dbReference type="SAM" id="MobiDB-lite"/>
    </source>
</evidence>
<keyword evidence="4" id="KW-0804">Transcription</keyword>
<dbReference type="PROSITE" id="PS51054">
    <property type="entry name" value="ORANGE"/>
    <property type="match status" value="1"/>
</dbReference>
<dbReference type="SUPFAM" id="SSF47459">
    <property type="entry name" value="HLH, helix-loop-helix DNA-binding domain"/>
    <property type="match status" value="1"/>
</dbReference>
<dbReference type="GO" id="GO:1990837">
    <property type="term" value="F:sequence-specific double-stranded DNA binding"/>
    <property type="evidence" value="ECO:0007669"/>
    <property type="project" value="UniProtKB-ARBA"/>
</dbReference>
<feature type="domain" description="Orange" evidence="8">
    <location>
        <begin position="148"/>
        <end position="181"/>
    </location>
</feature>
<evidence type="ECO:0000256" key="2">
    <source>
        <dbReference type="ARBA" id="ARBA00023015"/>
    </source>
</evidence>
<evidence type="ECO:0000259" key="7">
    <source>
        <dbReference type="PROSITE" id="PS50888"/>
    </source>
</evidence>
<dbReference type="CDD" id="cd18913">
    <property type="entry name" value="bHLH-O_hairy_like"/>
    <property type="match status" value="1"/>
</dbReference>
<dbReference type="PANTHER" id="PTHR10985">
    <property type="entry name" value="BASIC HELIX-LOOP-HELIX TRANSCRIPTION FACTOR, HES-RELATED"/>
    <property type="match status" value="1"/>
</dbReference>
<dbReference type="InterPro" id="IPR011598">
    <property type="entry name" value="bHLH_dom"/>
</dbReference>
<dbReference type="GO" id="GO:0006355">
    <property type="term" value="P:regulation of DNA-templated transcription"/>
    <property type="evidence" value="ECO:0007669"/>
    <property type="project" value="InterPro"/>
</dbReference>
<evidence type="ECO:0000256" key="5">
    <source>
        <dbReference type="ARBA" id="ARBA00023242"/>
    </source>
</evidence>
<feature type="compositionally biased region" description="Low complexity" evidence="6">
    <location>
        <begin position="10"/>
        <end position="25"/>
    </location>
</feature>
<feature type="compositionally biased region" description="Polar residues" evidence="6">
    <location>
        <begin position="343"/>
        <end position="355"/>
    </location>
</feature>
<dbReference type="AlphaFoldDB" id="A0A224Z1M9"/>
<dbReference type="Pfam" id="PF00010">
    <property type="entry name" value="HLH"/>
    <property type="match status" value="1"/>
</dbReference>
<feature type="region of interest" description="Disordered" evidence="6">
    <location>
        <begin position="1"/>
        <end position="75"/>
    </location>
</feature>
<dbReference type="PROSITE" id="PS50888">
    <property type="entry name" value="BHLH"/>
    <property type="match status" value="1"/>
</dbReference>
<feature type="compositionally biased region" description="Pro residues" evidence="6">
    <location>
        <begin position="30"/>
        <end position="43"/>
    </location>
</feature>
<dbReference type="Gene3D" id="6.10.250.980">
    <property type="match status" value="1"/>
</dbReference>
<comment type="subcellular location">
    <subcellularLocation>
        <location evidence="1">Nucleus</location>
    </subcellularLocation>
</comment>
<dbReference type="SMART" id="SM00353">
    <property type="entry name" value="HLH"/>
    <property type="match status" value="1"/>
</dbReference>
<dbReference type="GO" id="GO:0005634">
    <property type="term" value="C:nucleus"/>
    <property type="evidence" value="ECO:0007669"/>
    <property type="project" value="UniProtKB-SubCell"/>
</dbReference>
<accession>A0A224Z1M9</accession>
<dbReference type="GO" id="GO:0046983">
    <property type="term" value="F:protein dimerization activity"/>
    <property type="evidence" value="ECO:0007669"/>
    <property type="project" value="InterPro"/>
</dbReference>
<name>A0A224Z1M9_9ACAR</name>
<feature type="compositionally biased region" description="Low complexity" evidence="6">
    <location>
        <begin position="281"/>
        <end position="291"/>
    </location>
</feature>
<dbReference type="EMBL" id="GFPF01012581">
    <property type="protein sequence ID" value="MAA23727.1"/>
    <property type="molecule type" value="Transcribed_RNA"/>
</dbReference>
<dbReference type="Pfam" id="PF07527">
    <property type="entry name" value="Hairy_orange"/>
    <property type="match status" value="1"/>
</dbReference>
<proteinExistence type="predicted"/>
<dbReference type="InterPro" id="IPR036638">
    <property type="entry name" value="HLH_DNA-bd_sf"/>
</dbReference>
<dbReference type="SMART" id="SM00511">
    <property type="entry name" value="ORANGE"/>
    <property type="match status" value="1"/>
</dbReference>
<evidence type="ECO:0000256" key="3">
    <source>
        <dbReference type="ARBA" id="ARBA00023125"/>
    </source>
</evidence>
<keyword evidence="2" id="KW-0805">Transcription regulation</keyword>
<sequence length="430" mass="44445">MVASPPPLLPAVSQQQQQHHQPPQQRYGLPPAPPSPLLPPPPSASSMANASVANGPPPASTERPTPSRASEIRRATKPIMEKRRRARINQCLTELKALILDALNKDPSRHSKLEKADILEMTVRHLQNVQRHQVAAALSTDPVVMSKFRAGFAECATEVSRYVTRLEGVEPSLRQRLVGHLTTCVSGLNGASVGGPTSPLGGVAPGLLISPLSVQIPNLGDLHGVAPSGPLAAAAVAAGGAPGRLQLGGLPLIPSRLPNGDLAFVLPTVAATTTSGGGGSAAAPSNSAAAVGAGGLPPSWGPPTPTNTSTPTSPHPPRSPSPASSFGGSPLCSPGGSDVGSEDASSCDAQSMLQRSPSCFSPPPSASLDDLAAMHRPPFFRDVILRGLEVAAAATQCQDDMQQSREHLHRGEDEGDEHSRAGDDSVWRPW</sequence>
<organism evidence="9">
    <name type="scientific">Rhipicephalus zambeziensis</name>
    <dbReference type="NCBI Taxonomy" id="60191"/>
    <lineage>
        <taxon>Eukaryota</taxon>
        <taxon>Metazoa</taxon>
        <taxon>Ecdysozoa</taxon>
        <taxon>Arthropoda</taxon>
        <taxon>Chelicerata</taxon>
        <taxon>Arachnida</taxon>
        <taxon>Acari</taxon>
        <taxon>Parasitiformes</taxon>
        <taxon>Ixodida</taxon>
        <taxon>Ixodoidea</taxon>
        <taxon>Ixodidae</taxon>
        <taxon>Rhipicephalinae</taxon>
        <taxon>Rhipicephalus</taxon>
        <taxon>Rhipicephalus</taxon>
    </lineage>
</organism>
<evidence type="ECO:0000313" key="9">
    <source>
        <dbReference type="EMBL" id="MAA23727.1"/>
    </source>
</evidence>
<evidence type="ECO:0000256" key="1">
    <source>
        <dbReference type="ARBA" id="ARBA00004123"/>
    </source>
</evidence>
<dbReference type="Gene3D" id="4.10.280.10">
    <property type="entry name" value="Helix-loop-helix DNA-binding domain"/>
    <property type="match status" value="1"/>
</dbReference>
<evidence type="ECO:0000256" key="4">
    <source>
        <dbReference type="ARBA" id="ARBA00023163"/>
    </source>
</evidence>
<feature type="region of interest" description="Disordered" evidence="6">
    <location>
        <begin position="396"/>
        <end position="430"/>
    </location>
</feature>
<feature type="domain" description="BHLH" evidence="7">
    <location>
        <begin position="72"/>
        <end position="129"/>
    </location>
</feature>
<dbReference type="SUPFAM" id="SSF158457">
    <property type="entry name" value="Orange domain-like"/>
    <property type="match status" value="1"/>
</dbReference>
<reference evidence="9" key="1">
    <citation type="journal article" date="2017" name="Parasit. Vectors">
        <title>Sialotranscriptomics of Rhipicephalus zambeziensis reveals intricate expression profiles of secretory proteins and suggests tight temporal transcriptional regulation during blood-feeding.</title>
        <authorList>
            <person name="de Castro M.H."/>
            <person name="de Klerk D."/>
            <person name="Pienaar R."/>
            <person name="Rees D.J.G."/>
            <person name="Mans B.J."/>
        </authorList>
    </citation>
    <scope>NUCLEOTIDE SEQUENCE</scope>
    <source>
        <tissue evidence="9">Salivary glands</tissue>
    </source>
</reference>
<feature type="region of interest" description="Disordered" evidence="6">
    <location>
        <begin position="273"/>
        <end position="364"/>
    </location>
</feature>
<keyword evidence="5" id="KW-0539">Nucleus</keyword>
<feature type="compositionally biased region" description="Low complexity" evidence="6">
    <location>
        <begin position="321"/>
        <end position="330"/>
    </location>
</feature>
<protein>
    <submittedName>
        <fullName evidence="9">Transcription factor hes-1</fullName>
    </submittedName>
</protein>